<dbReference type="GO" id="GO:0030313">
    <property type="term" value="C:cell envelope"/>
    <property type="evidence" value="ECO:0007669"/>
    <property type="project" value="UniProtKB-SubCell"/>
</dbReference>
<dbReference type="InterPro" id="IPR058624">
    <property type="entry name" value="MdtA-like_HH"/>
</dbReference>
<feature type="domain" description="Multidrug resistance protein MdtA-like barrel-sandwich hybrid" evidence="6">
    <location>
        <begin position="69"/>
        <end position="209"/>
    </location>
</feature>
<evidence type="ECO:0000259" key="6">
    <source>
        <dbReference type="Pfam" id="PF25917"/>
    </source>
</evidence>
<dbReference type="InterPro" id="IPR058625">
    <property type="entry name" value="MdtA-like_BSH"/>
</dbReference>
<dbReference type="InterPro" id="IPR006143">
    <property type="entry name" value="RND_pump_MFP"/>
</dbReference>
<organism evidence="9 10">
    <name type="scientific">Mucilaginibacter ginsenosidivorans</name>
    <dbReference type="NCBI Taxonomy" id="398053"/>
    <lineage>
        <taxon>Bacteria</taxon>
        <taxon>Pseudomonadati</taxon>
        <taxon>Bacteroidota</taxon>
        <taxon>Sphingobacteriia</taxon>
        <taxon>Sphingobacteriales</taxon>
        <taxon>Sphingobacteriaceae</taxon>
        <taxon>Mucilaginibacter</taxon>
    </lineage>
</organism>
<dbReference type="Pfam" id="PF25917">
    <property type="entry name" value="BSH_RND"/>
    <property type="match status" value="1"/>
</dbReference>
<dbReference type="SUPFAM" id="SSF111369">
    <property type="entry name" value="HlyD-like secretion proteins"/>
    <property type="match status" value="1"/>
</dbReference>
<dbReference type="Proteomes" id="UP000321479">
    <property type="component" value="Chromosome"/>
</dbReference>
<keyword evidence="10" id="KW-1185">Reference proteome</keyword>
<dbReference type="PANTHER" id="PTHR30158">
    <property type="entry name" value="ACRA/E-RELATED COMPONENT OF DRUG EFFLUX TRANSPORTER"/>
    <property type="match status" value="1"/>
</dbReference>
<proteinExistence type="inferred from homology"/>
<dbReference type="Pfam" id="PF25967">
    <property type="entry name" value="RND-MFP_C"/>
    <property type="match status" value="1"/>
</dbReference>
<gene>
    <name evidence="9" type="ORF">FRZ54_19890</name>
</gene>
<dbReference type="Gene3D" id="1.10.287.470">
    <property type="entry name" value="Helix hairpin bin"/>
    <property type="match status" value="1"/>
</dbReference>
<dbReference type="Gene3D" id="2.40.420.20">
    <property type="match status" value="1"/>
</dbReference>
<evidence type="ECO:0000259" key="8">
    <source>
        <dbReference type="Pfam" id="PF25967"/>
    </source>
</evidence>
<feature type="chain" id="PRO_5022984541" evidence="4">
    <location>
        <begin position="35"/>
        <end position="392"/>
    </location>
</feature>
<dbReference type="PANTHER" id="PTHR30158:SF23">
    <property type="entry name" value="MULTIDRUG RESISTANCE PROTEIN MEXA"/>
    <property type="match status" value="1"/>
</dbReference>
<evidence type="ECO:0000256" key="4">
    <source>
        <dbReference type="SAM" id="SignalP"/>
    </source>
</evidence>
<name>A0A5B8UZS8_9SPHI</name>
<dbReference type="Gene3D" id="2.40.30.170">
    <property type="match status" value="1"/>
</dbReference>
<evidence type="ECO:0000313" key="10">
    <source>
        <dbReference type="Proteomes" id="UP000321479"/>
    </source>
</evidence>
<evidence type="ECO:0000259" key="7">
    <source>
        <dbReference type="Pfam" id="PF25944"/>
    </source>
</evidence>
<feature type="domain" description="Multidrug resistance protein MdtA-like C-terminal permuted SH3" evidence="8">
    <location>
        <begin position="308"/>
        <end position="369"/>
    </location>
</feature>
<feature type="domain" description="Multidrug resistance protein MdtA-like beta-barrel" evidence="7">
    <location>
        <begin position="219"/>
        <end position="302"/>
    </location>
</feature>
<evidence type="ECO:0000256" key="3">
    <source>
        <dbReference type="SAM" id="Coils"/>
    </source>
</evidence>
<comment type="similarity">
    <text evidence="2">Belongs to the membrane fusion protein (MFP) (TC 8.A.1) family.</text>
</comment>
<evidence type="ECO:0000256" key="1">
    <source>
        <dbReference type="ARBA" id="ARBA00004196"/>
    </source>
</evidence>
<dbReference type="Pfam" id="PF25944">
    <property type="entry name" value="Beta-barrel_RND"/>
    <property type="match status" value="1"/>
</dbReference>
<dbReference type="OrthoDB" id="9801814at2"/>
<dbReference type="InterPro" id="IPR058626">
    <property type="entry name" value="MdtA-like_b-barrel"/>
</dbReference>
<keyword evidence="4" id="KW-0732">Signal</keyword>
<dbReference type="GO" id="GO:0046677">
    <property type="term" value="P:response to antibiotic"/>
    <property type="evidence" value="ECO:0007669"/>
    <property type="project" value="TreeGrafter"/>
</dbReference>
<dbReference type="NCBIfam" id="TIGR01730">
    <property type="entry name" value="RND_mfp"/>
    <property type="match status" value="1"/>
</dbReference>
<reference evidence="9 10" key="1">
    <citation type="journal article" date="2017" name="Curr. Microbiol.">
        <title>Mucilaginibacter ginsenosidivorans sp. nov., Isolated from Soil of Ginseng Field.</title>
        <authorList>
            <person name="Kim M.M."/>
            <person name="Siddiqi M.Z."/>
            <person name="Im W.T."/>
        </authorList>
    </citation>
    <scope>NUCLEOTIDE SEQUENCE [LARGE SCALE GENOMIC DNA]</scope>
    <source>
        <strain evidence="9 10">Gsoil 3017</strain>
    </source>
</reference>
<dbReference type="Gene3D" id="2.40.50.100">
    <property type="match status" value="1"/>
</dbReference>
<evidence type="ECO:0000313" key="9">
    <source>
        <dbReference type="EMBL" id="QEC64727.1"/>
    </source>
</evidence>
<evidence type="ECO:0000259" key="5">
    <source>
        <dbReference type="Pfam" id="PF25876"/>
    </source>
</evidence>
<dbReference type="InterPro" id="IPR058627">
    <property type="entry name" value="MdtA-like_C"/>
</dbReference>
<keyword evidence="3" id="KW-0175">Coiled coil</keyword>
<dbReference type="RefSeq" id="WP_147033561.1">
    <property type="nucleotide sequence ID" value="NZ_CP042436.1"/>
</dbReference>
<dbReference type="GO" id="GO:0005886">
    <property type="term" value="C:plasma membrane"/>
    <property type="evidence" value="ECO:0007669"/>
    <property type="project" value="TreeGrafter"/>
</dbReference>
<accession>A0A5B8UZS8</accession>
<sequence length="392" mass="42166">METTTIIRSIRHNLPLLIAVAAIVLHTSCSSSTAGNTAPPPQELPVVSITSKPVTVYSEFTASLQGKRDIEIRPQVDGNLEAIYVDEGAYVYKGQPLFKIDARPYTEQLNNANATLLSAKASLANALINVNKLAPLVQNNVISDVQLQSAKAAYDAAKANVEQAKAQVESAKINVGYTTITAPADGYIGTIPFKTGSLVVKSQADALTVLSENKEMHAYFTLSESDFINFKSRFEGATLQEKIKHLPEVELVLADNSTYPEKGKVELAEGQFSKTDGTISFRANFSNPNGLLRSGNTGKIRLPNTVTNSLLVPQEATFELQDKVFVYALTDSNKVVGKPVTVTGTSGNFYLVSGGIKAGDKIVYQGIDRLHDGVIIKPKTMPADSLFKTAAL</sequence>
<dbReference type="Pfam" id="PF25876">
    <property type="entry name" value="HH_MFP_RND"/>
    <property type="match status" value="1"/>
</dbReference>
<dbReference type="AlphaFoldDB" id="A0A5B8UZS8"/>
<evidence type="ECO:0000256" key="2">
    <source>
        <dbReference type="ARBA" id="ARBA00009477"/>
    </source>
</evidence>
<dbReference type="EMBL" id="CP042436">
    <property type="protein sequence ID" value="QEC64727.1"/>
    <property type="molecule type" value="Genomic_DNA"/>
</dbReference>
<feature type="domain" description="Multidrug resistance protein MdtA-like alpha-helical hairpin" evidence="5">
    <location>
        <begin position="108"/>
        <end position="178"/>
    </location>
</feature>
<dbReference type="KEGG" id="mgin:FRZ54_19890"/>
<protein>
    <submittedName>
        <fullName evidence="9">Efflux RND transporter periplasmic adaptor subunit</fullName>
    </submittedName>
</protein>
<feature type="coiled-coil region" evidence="3">
    <location>
        <begin position="147"/>
        <end position="174"/>
    </location>
</feature>
<comment type="subcellular location">
    <subcellularLocation>
        <location evidence="1">Cell envelope</location>
    </subcellularLocation>
</comment>
<dbReference type="GO" id="GO:0022857">
    <property type="term" value="F:transmembrane transporter activity"/>
    <property type="evidence" value="ECO:0007669"/>
    <property type="project" value="InterPro"/>
</dbReference>
<feature type="signal peptide" evidence="4">
    <location>
        <begin position="1"/>
        <end position="34"/>
    </location>
</feature>